<gene>
    <name evidence="3" type="ORF">GGR43_000363</name>
</gene>
<comment type="caution">
    <text evidence="3">The sequence shown here is derived from an EMBL/GenBank/DDBJ whole genome shotgun (WGS) entry which is preliminary data.</text>
</comment>
<name>A0A7W6BMX9_9SPHN</name>
<feature type="chain" id="PRO_5031416239" description="Argininosuccinate lyase" evidence="2">
    <location>
        <begin position="29"/>
        <end position="83"/>
    </location>
</feature>
<feature type="signal peptide" evidence="2">
    <location>
        <begin position="1"/>
        <end position="28"/>
    </location>
</feature>
<proteinExistence type="predicted"/>
<feature type="compositionally biased region" description="Basic and acidic residues" evidence="1">
    <location>
        <begin position="52"/>
        <end position="76"/>
    </location>
</feature>
<evidence type="ECO:0000256" key="1">
    <source>
        <dbReference type="SAM" id="MobiDB-lite"/>
    </source>
</evidence>
<evidence type="ECO:0000256" key="2">
    <source>
        <dbReference type="SAM" id="SignalP"/>
    </source>
</evidence>
<organism evidence="3 4">
    <name type="scientific">Sphingobium jiangsuense</name>
    <dbReference type="NCBI Taxonomy" id="870476"/>
    <lineage>
        <taxon>Bacteria</taxon>
        <taxon>Pseudomonadati</taxon>
        <taxon>Pseudomonadota</taxon>
        <taxon>Alphaproteobacteria</taxon>
        <taxon>Sphingomonadales</taxon>
        <taxon>Sphingomonadaceae</taxon>
        <taxon>Sphingobium</taxon>
    </lineage>
</organism>
<evidence type="ECO:0000313" key="3">
    <source>
        <dbReference type="EMBL" id="MBB3924669.1"/>
    </source>
</evidence>
<dbReference type="Proteomes" id="UP000571950">
    <property type="component" value="Unassembled WGS sequence"/>
</dbReference>
<protein>
    <recommendedName>
        <fullName evidence="5">Argininosuccinate lyase</fullName>
    </recommendedName>
</protein>
<reference evidence="3 4" key="1">
    <citation type="submission" date="2020-08" db="EMBL/GenBank/DDBJ databases">
        <title>Genomic Encyclopedia of Type Strains, Phase IV (KMG-IV): sequencing the most valuable type-strain genomes for metagenomic binning, comparative biology and taxonomic classification.</title>
        <authorList>
            <person name="Goeker M."/>
        </authorList>
    </citation>
    <scope>NUCLEOTIDE SEQUENCE [LARGE SCALE GENOMIC DNA]</scope>
    <source>
        <strain evidence="3 4">DSM 26189</strain>
    </source>
</reference>
<accession>A0A7W6BMX9</accession>
<sequence>MMRKPGHALLLACAVLALSACGSRKALKAKPGMDPAPVAYGADRAATPAEMMEHDMQARPDRSAEPLKQSQERPDDPFDLPPS</sequence>
<dbReference type="EMBL" id="JACIDT010000001">
    <property type="protein sequence ID" value="MBB3924669.1"/>
    <property type="molecule type" value="Genomic_DNA"/>
</dbReference>
<feature type="region of interest" description="Disordered" evidence="1">
    <location>
        <begin position="52"/>
        <end position="83"/>
    </location>
</feature>
<evidence type="ECO:0008006" key="5">
    <source>
        <dbReference type="Google" id="ProtNLM"/>
    </source>
</evidence>
<dbReference type="AlphaFoldDB" id="A0A7W6BMX9"/>
<dbReference type="PROSITE" id="PS51257">
    <property type="entry name" value="PROKAR_LIPOPROTEIN"/>
    <property type="match status" value="1"/>
</dbReference>
<evidence type="ECO:0000313" key="4">
    <source>
        <dbReference type="Proteomes" id="UP000571950"/>
    </source>
</evidence>
<keyword evidence="4" id="KW-1185">Reference proteome</keyword>
<keyword evidence="2" id="KW-0732">Signal</keyword>